<evidence type="ECO:0008006" key="5">
    <source>
        <dbReference type="Google" id="ProtNLM"/>
    </source>
</evidence>
<keyword evidence="2" id="KW-0812">Transmembrane</keyword>
<accession>A0A3R6V435</accession>
<dbReference type="Proteomes" id="UP000285060">
    <property type="component" value="Unassembled WGS sequence"/>
</dbReference>
<proteinExistence type="inferred from homology"/>
<gene>
    <name evidence="3" type="ORF">DYB32_009470</name>
</gene>
<dbReference type="GO" id="GO:0015297">
    <property type="term" value="F:antiporter activity"/>
    <property type="evidence" value="ECO:0007669"/>
    <property type="project" value="InterPro"/>
</dbReference>
<keyword evidence="2" id="KW-0472">Membrane</keyword>
<dbReference type="Pfam" id="PF01554">
    <property type="entry name" value="MatE"/>
    <property type="match status" value="1"/>
</dbReference>
<dbReference type="InterPro" id="IPR002528">
    <property type="entry name" value="MATE_fam"/>
</dbReference>
<dbReference type="EMBL" id="QUSY01002061">
    <property type="protein sequence ID" value="RHY22550.1"/>
    <property type="molecule type" value="Genomic_DNA"/>
</dbReference>
<keyword evidence="2" id="KW-1133">Transmembrane helix</keyword>
<evidence type="ECO:0000313" key="3">
    <source>
        <dbReference type="EMBL" id="RHY22550.1"/>
    </source>
</evidence>
<organism evidence="3 4">
    <name type="scientific">Aphanomyces invadans</name>
    <dbReference type="NCBI Taxonomy" id="157072"/>
    <lineage>
        <taxon>Eukaryota</taxon>
        <taxon>Sar</taxon>
        <taxon>Stramenopiles</taxon>
        <taxon>Oomycota</taxon>
        <taxon>Saprolegniomycetes</taxon>
        <taxon>Saprolegniales</taxon>
        <taxon>Verrucalvaceae</taxon>
        <taxon>Aphanomyces</taxon>
    </lineage>
</organism>
<evidence type="ECO:0000256" key="2">
    <source>
        <dbReference type="SAM" id="Phobius"/>
    </source>
</evidence>
<feature type="transmembrane region" description="Helical" evidence="2">
    <location>
        <begin position="118"/>
        <end position="137"/>
    </location>
</feature>
<dbReference type="GO" id="GO:0042910">
    <property type="term" value="F:xenobiotic transmembrane transporter activity"/>
    <property type="evidence" value="ECO:0007669"/>
    <property type="project" value="InterPro"/>
</dbReference>
<comment type="similarity">
    <text evidence="1">Belongs to the multi antimicrobial extrusion (MATE) (TC 2.A.66.1) family.</text>
</comment>
<feature type="transmembrane region" description="Helical" evidence="2">
    <location>
        <begin position="82"/>
        <end position="112"/>
    </location>
</feature>
<dbReference type="VEuPathDB" id="FungiDB:H310_09925"/>
<comment type="caution">
    <text evidence="3">The sequence shown here is derived from an EMBL/GenBank/DDBJ whole genome shotgun (WGS) entry which is preliminary data.</text>
</comment>
<evidence type="ECO:0000313" key="4">
    <source>
        <dbReference type="Proteomes" id="UP000285060"/>
    </source>
</evidence>
<evidence type="ECO:0000256" key="1">
    <source>
        <dbReference type="ARBA" id="ARBA00010199"/>
    </source>
</evidence>
<dbReference type="PANTHER" id="PTHR11206">
    <property type="entry name" value="MULTIDRUG RESISTANCE PROTEIN"/>
    <property type="match status" value="1"/>
</dbReference>
<dbReference type="GO" id="GO:0016020">
    <property type="term" value="C:membrane"/>
    <property type="evidence" value="ECO:0007669"/>
    <property type="project" value="InterPro"/>
</dbReference>
<feature type="transmembrane region" description="Helical" evidence="2">
    <location>
        <begin position="7"/>
        <end position="26"/>
    </location>
</feature>
<feature type="transmembrane region" description="Helical" evidence="2">
    <location>
        <begin position="38"/>
        <end position="61"/>
    </location>
</feature>
<sequence>VLLTLNVIVYSISIGVGTACCIRVGNALGASEPNRARVISNASLAATLVIVMVVSLAFVASHKNVPGLFLNDHPLRPTVPPLVSFCALGAVVNAMAFYAVGLPLVGLFAFQLDWGLQGTWLGLTTGLSLGVSAYLLLIQRTDWRARADEAILRNEDEKVYAVV</sequence>
<dbReference type="AlphaFoldDB" id="A0A3R6V435"/>
<name>A0A3R6V435_9STRA</name>
<protein>
    <recommendedName>
        <fullName evidence="5">Polysaccharide biosynthesis protein C-terminal domain-containing protein</fullName>
    </recommendedName>
</protein>
<reference evidence="3 4" key="1">
    <citation type="submission" date="2018-08" db="EMBL/GenBank/DDBJ databases">
        <title>Aphanomyces genome sequencing and annotation.</title>
        <authorList>
            <person name="Minardi D."/>
            <person name="Oidtmann B."/>
            <person name="Van Der Giezen M."/>
            <person name="Studholme D.J."/>
        </authorList>
    </citation>
    <scope>NUCLEOTIDE SEQUENCE [LARGE SCALE GENOMIC DNA]</scope>
    <source>
        <strain evidence="3 4">NJM0002</strain>
    </source>
</reference>
<feature type="non-terminal residue" evidence="3">
    <location>
        <position position="1"/>
    </location>
</feature>
<keyword evidence="4" id="KW-1185">Reference proteome</keyword>